<dbReference type="Proteomes" id="UP000281431">
    <property type="component" value="Unassembled WGS sequence"/>
</dbReference>
<reference evidence="2 3" key="1">
    <citation type="submission" date="2018-10" db="EMBL/GenBank/DDBJ databases">
        <title>Natrarchaeobius chitinivorans gen. nov., sp. nov., and Natrarchaeobius haloalkaliphilus sp. nov., alkaliphilic, chitin-utilizing haloarchaea from hypersaline alkaline lakes.</title>
        <authorList>
            <person name="Sorokin D.Y."/>
            <person name="Elcheninov A.G."/>
            <person name="Kostrikina N.A."/>
            <person name="Bale N.J."/>
            <person name="Sinninghe Damste J.S."/>
            <person name="Khijniak T.V."/>
            <person name="Kublanov I.V."/>
            <person name="Toshchakov S.V."/>
        </authorList>
    </citation>
    <scope>NUCLEOTIDE SEQUENCE [LARGE SCALE GENOMIC DNA]</scope>
    <source>
        <strain evidence="2 3">AArcht7</strain>
    </source>
</reference>
<evidence type="ECO:0000313" key="3">
    <source>
        <dbReference type="Proteomes" id="UP000281431"/>
    </source>
</evidence>
<protein>
    <submittedName>
        <fullName evidence="2">CbaC protein</fullName>
    </submittedName>
</protein>
<dbReference type="OrthoDB" id="177830at2157"/>
<evidence type="ECO:0000313" key="2">
    <source>
        <dbReference type="EMBL" id="RQH01830.1"/>
    </source>
</evidence>
<gene>
    <name evidence="2" type="ORF">EA472_05810</name>
</gene>
<accession>A0A3N6PKK5</accession>
<dbReference type="EMBL" id="REFZ01000003">
    <property type="protein sequence ID" value="RQH01830.1"/>
    <property type="molecule type" value="Genomic_DNA"/>
</dbReference>
<keyword evidence="1" id="KW-1133">Transmembrane helix</keyword>
<keyword evidence="1" id="KW-0812">Transmembrane</keyword>
<keyword evidence="3" id="KW-1185">Reference proteome</keyword>
<proteinExistence type="predicted"/>
<sequence>MRISMGALLVVVAFTVPLFVELRTVLSWVGVELTVLESVALAAVAIAALLVWALWPESDGPDSSNAG</sequence>
<name>A0A3N6PKK5_NATCH</name>
<evidence type="ECO:0000256" key="1">
    <source>
        <dbReference type="SAM" id="Phobius"/>
    </source>
</evidence>
<feature type="transmembrane region" description="Helical" evidence="1">
    <location>
        <begin position="38"/>
        <end position="55"/>
    </location>
</feature>
<keyword evidence="1" id="KW-0472">Membrane</keyword>
<organism evidence="2 3">
    <name type="scientific">Natrarchaeobius chitinivorans</name>
    <dbReference type="NCBI Taxonomy" id="1679083"/>
    <lineage>
        <taxon>Archaea</taxon>
        <taxon>Methanobacteriati</taxon>
        <taxon>Methanobacteriota</taxon>
        <taxon>Stenosarchaea group</taxon>
        <taxon>Halobacteria</taxon>
        <taxon>Halobacteriales</taxon>
        <taxon>Natrialbaceae</taxon>
        <taxon>Natrarchaeobius</taxon>
    </lineage>
</organism>
<dbReference type="AlphaFoldDB" id="A0A3N6PKK5"/>
<comment type="caution">
    <text evidence="2">The sequence shown here is derived from an EMBL/GenBank/DDBJ whole genome shotgun (WGS) entry which is preliminary data.</text>
</comment>